<protein>
    <submittedName>
        <fullName evidence="2">Uncharacterized protein</fullName>
    </submittedName>
</protein>
<evidence type="ECO:0000256" key="1">
    <source>
        <dbReference type="SAM" id="Phobius"/>
    </source>
</evidence>
<name>A0A9X0YMV9_9FLAO</name>
<feature type="transmembrane region" description="Helical" evidence="1">
    <location>
        <begin position="78"/>
        <end position="96"/>
    </location>
</feature>
<keyword evidence="1" id="KW-0812">Transmembrane</keyword>
<evidence type="ECO:0000313" key="4">
    <source>
        <dbReference type="Proteomes" id="UP001138672"/>
    </source>
</evidence>
<reference evidence="2" key="1">
    <citation type="submission" date="2021-03" db="EMBL/GenBank/DDBJ databases">
        <title>Genomic Encyclopedia of Type Strains, Phase IV (KMG-IV): sequencing the most valuable type-strain genomes for metagenomic binning, comparative biology and taxonomic classification.</title>
        <authorList>
            <person name="Goeker M."/>
        </authorList>
    </citation>
    <scope>NUCLEOTIDE SEQUENCE</scope>
    <source>
        <strain evidence="2">DSM 15523</strain>
        <strain evidence="3 5">DSM 16476</strain>
    </source>
</reference>
<gene>
    <name evidence="2" type="ORF">J2Z56_002151</name>
    <name evidence="3" type="ORF">J2Z57_002275</name>
</gene>
<dbReference type="EMBL" id="JAGGJQ010000005">
    <property type="protein sequence ID" value="MBP1840224.1"/>
    <property type="molecule type" value="Genomic_DNA"/>
</dbReference>
<sequence length="126" mass="14948">MYQLYTVLDGIIKDPIMVMFFGLHTVTLIILAFVSFAVYLNSDTKSTIQYLVMSLCFIFSEVLFYIHNYYIYDWTLVLLERVLYSGGLIFLFNYMVTKNKAKKRAQKIRSYNFVFTKQQEQNAIKQ</sequence>
<evidence type="ECO:0000313" key="2">
    <source>
        <dbReference type="EMBL" id="MBP1840224.1"/>
    </source>
</evidence>
<feature type="transmembrane region" description="Helical" evidence="1">
    <location>
        <begin position="16"/>
        <end position="38"/>
    </location>
</feature>
<feature type="transmembrane region" description="Helical" evidence="1">
    <location>
        <begin position="50"/>
        <end position="72"/>
    </location>
</feature>
<accession>A0A9X0YMV9</accession>
<dbReference type="Proteomes" id="UP001231587">
    <property type="component" value="Unassembled WGS sequence"/>
</dbReference>
<evidence type="ECO:0000313" key="3">
    <source>
        <dbReference type="EMBL" id="MDQ0335824.1"/>
    </source>
</evidence>
<comment type="caution">
    <text evidence="2">The sequence shown here is derived from an EMBL/GenBank/DDBJ whole genome shotgun (WGS) entry which is preliminary data.</text>
</comment>
<dbReference type="AlphaFoldDB" id="A0A9X0YMV9"/>
<keyword evidence="1" id="KW-1133">Transmembrane helix</keyword>
<proteinExistence type="predicted"/>
<organism evidence="2 4">
    <name type="scientific">Formosa algae</name>
    <dbReference type="NCBI Taxonomy" id="225843"/>
    <lineage>
        <taxon>Bacteria</taxon>
        <taxon>Pseudomonadati</taxon>
        <taxon>Bacteroidota</taxon>
        <taxon>Flavobacteriia</taxon>
        <taxon>Flavobacteriales</taxon>
        <taxon>Flavobacteriaceae</taxon>
        <taxon>Formosa</taxon>
    </lineage>
</organism>
<dbReference type="EMBL" id="JAUSUU010000006">
    <property type="protein sequence ID" value="MDQ0335824.1"/>
    <property type="molecule type" value="Genomic_DNA"/>
</dbReference>
<dbReference type="RefSeq" id="WP_103192725.1">
    <property type="nucleotide sequence ID" value="NZ_JAGGJQ010000005.1"/>
</dbReference>
<keyword evidence="5" id="KW-1185">Reference proteome</keyword>
<keyword evidence="1" id="KW-0472">Membrane</keyword>
<evidence type="ECO:0000313" key="5">
    <source>
        <dbReference type="Proteomes" id="UP001231587"/>
    </source>
</evidence>
<dbReference type="Proteomes" id="UP001138672">
    <property type="component" value="Unassembled WGS sequence"/>
</dbReference>